<feature type="region of interest" description="Disordered" evidence="1">
    <location>
        <begin position="1"/>
        <end position="70"/>
    </location>
</feature>
<accession>A0ABP9STQ3</accession>
<reference evidence="4" key="1">
    <citation type="journal article" date="2019" name="Int. J. Syst. Evol. Microbiol.">
        <title>The Global Catalogue of Microorganisms (GCM) 10K type strain sequencing project: providing services to taxonomists for standard genome sequencing and annotation.</title>
        <authorList>
            <consortium name="The Broad Institute Genomics Platform"/>
            <consortium name="The Broad Institute Genome Sequencing Center for Infectious Disease"/>
            <person name="Wu L."/>
            <person name="Ma J."/>
        </authorList>
    </citation>
    <scope>NUCLEOTIDE SEQUENCE [LARGE SCALE GENOMIC DNA]</scope>
    <source>
        <strain evidence="4">JCM 18304</strain>
    </source>
</reference>
<name>A0ABP9STQ3_9ACTN</name>
<keyword evidence="4" id="KW-1185">Reference proteome</keyword>
<protein>
    <submittedName>
        <fullName evidence="3">Uncharacterized protein</fullName>
    </submittedName>
</protein>
<feature type="compositionally biased region" description="Basic and acidic residues" evidence="1">
    <location>
        <begin position="19"/>
        <end position="28"/>
    </location>
</feature>
<dbReference type="Proteomes" id="UP001501570">
    <property type="component" value="Unassembled WGS sequence"/>
</dbReference>
<evidence type="ECO:0000313" key="3">
    <source>
        <dbReference type="EMBL" id="GAA5201910.1"/>
    </source>
</evidence>
<evidence type="ECO:0000256" key="1">
    <source>
        <dbReference type="SAM" id="MobiDB-lite"/>
    </source>
</evidence>
<feature type="transmembrane region" description="Helical" evidence="2">
    <location>
        <begin position="87"/>
        <end position="107"/>
    </location>
</feature>
<proteinExistence type="predicted"/>
<keyword evidence="2" id="KW-0812">Transmembrane</keyword>
<keyword evidence="2" id="KW-0472">Membrane</keyword>
<gene>
    <name evidence="3" type="ORF">GCM10023322_82740</name>
</gene>
<organism evidence="3 4">
    <name type="scientific">Rugosimonospora acidiphila</name>
    <dbReference type="NCBI Taxonomy" id="556531"/>
    <lineage>
        <taxon>Bacteria</taxon>
        <taxon>Bacillati</taxon>
        <taxon>Actinomycetota</taxon>
        <taxon>Actinomycetes</taxon>
        <taxon>Micromonosporales</taxon>
        <taxon>Micromonosporaceae</taxon>
        <taxon>Rugosimonospora</taxon>
    </lineage>
</organism>
<dbReference type="EMBL" id="BAABJQ010000056">
    <property type="protein sequence ID" value="GAA5201910.1"/>
    <property type="molecule type" value="Genomic_DNA"/>
</dbReference>
<evidence type="ECO:0000256" key="2">
    <source>
        <dbReference type="SAM" id="Phobius"/>
    </source>
</evidence>
<dbReference type="RefSeq" id="WP_345639231.1">
    <property type="nucleotide sequence ID" value="NZ_BAABJQ010000056.1"/>
</dbReference>
<evidence type="ECO:0000313" key="4">
    <source>
        <dbReference type="Proteomes" id="UP001501570"/>
    </source>
</evidence>
<sequence>MAAPPPGAVAPAARATARRPGEPLRRGTGEQVGFPGEQVGFPGEPAGYGSGERPALRPGDGGEEPPERAGRIVGFGSLPRLSRSRQILVLAVAVVVLLGVLPVILFARGAGADPVVKNLDSLSLPAWASVQHVDASSGSRWCLKTCRLRERTWRSSKSANETDPVFEAALSKAGWVREQSSGCPKPGTGSYTCWQRDQYALDLWTRNAACDLSGVAPSPGAPVPSPSPTLPGDLIPTATASGPPPTCPGALVTAKVVNQVDKNWHG</sequence>
<keyword evidence="2" id="KW-1133">Transmembrane helix</keyword>
<comment type="caution">
    <text evidence="3">The sequence shown here is derived from an EMBL/GenBank/DDBJ whole genome shotgun (WGS) entry which is preliminary data.</text>
</comment>